<comment type="subcellular location">
    <subcellularLocation>
        <location evidence="9">Cytoplasm</location>
    </subcellularLocation>
</comment>
<evidence type="ECO:0000256" key="4">
    <source>
        <dbReference type="ARBA" id="ARBA00022634"/>
    </source>
</evidence>
<evidence type="ECO:0000256" key="5">
    <source>
        <dbReference type="ARBA" id="ARBA00022679"/>
    </source>
</evidence>
<dbReference type="FunFam" id="3.40.50.300:FF:000384">
    <property type="entry name" value="Thymidine kinase"/>
    <property type="match status" value="1"/>
</dbReference>
<dbReference type="AlphaFoldDB" id="A0A521AKH4"/>
<feature type="binding site" evidence="9">
    <location>
        <begin position="20"/>
        <end position="27"/>
    </location>
    <ligand>
        <name>ATP</name>
        <dbReference type="ChEBI" id="CHEBI:30616"/>
    </ligand>
</feature>
<dbReference type="RefSeq" id="WP_142452725.1">
    <property type="nucleotide sequence ID" value="NZ_FXTP01000001.1"/>
</dbReference>
<dbReference type="InterPro" id="IPR027417">
    <property type="entry name" value="P-loop_NTPase"/>
</dbReference>
<evidence type="ECO:0000256" key="1">
    <source>
        <dbReference type="ARBA" id="ARBA00007587"/>
    </source>
</evidence>
<protein>
    <recommendedName>
        <fullName evidence="2 9">Thymidine kinase</fullName>
        <ecNumber evidence="2 9">2.7.1.21</ecNumber>
    </recommendedName>
</protein>
<evidence type="ECO:0000313" key="13">
    <source>
        <dbReference type="EMBL" id="SMO35271.1"/>
    </source>
</evidence>
<dbReference type="Pfam" id="PF00265">
    <property type="entry name" value="TK"/>
    <property type="match status" value="1"/>
</dbReference>
<comment type="subunit">
    <text evidence="9">Homotetramer.</text>
</comment>
<dbReference type="GO" id="GO:0004797">
    <property type="term" value="F:thymidine kinase activity"/>
    <property type="evidence" value="ECO:0007669"/>
    <property type="project" value="UniProtKB-UniRule"/>
</dbReference>
<feature type="active site" description="Proton acceptor" evidence="9">
    <location>
        <position position="93"/>
    </location>
</feature>
<evidence type="ECO:0000256" key="12">
    <source>
        <dbReference type="SAM" id="MobiDB-lite"/>
    </source>
</evidence>
<keyword evidence="5 9" id="KW-0808">Transferase</keyword>
<evidence type="ECO:0000256" key="6">
    <source>
        <dbReference type="ARBA" id="ARBA00022741"/>
    </source>
</evidence>
<dbReference type="OrthoDB" id="9781579at2"/>
<dbReference type="EMBL" id="FXTP01000001">
    <property type="protein sequence ID" value="SMO35271.1"/>
    <property type="molecule type" value="Genomic_DNA"/>
</dbReference>
<evidence type="ECO:0000256" key="8">
    <source>
        <dbReference type="ARBA" id="ARBA00022840"/>
    </source>
</evidence>
<keyword evidence="4 9" id="KW-0237">DNA synthesis</keyword>
<dbReference type="InterPro" id="IPR001267">
    <property type="entry name" value="Thymidine_kinase"/>
</dbReference>
<dbReference type="HAMAP" id="MF_00124">
    <property type="entry name" value="Thymidine_kinase"/>
    <property type="match status" value="1"/>
</dbReference>
<dbReference type="Gene3D" id="3.40.50.300">
    <property type="entry name" value="P-loop containing nucleotide triphosphate hydrolases"/>
    <property type="match status" value="1"/>
</dbReference>
<dbReference type="GO" id="GO:0046104">
    <property type="term" value="P:thymidine metabolic process"/>
    <property type="evidence" value="ECO:0007669"/>
    <property type="project" value="TreeGrafter"/>
</dbReference>
<dbReference type="SUPFAM" id="SSF52540">
    <property type="entry name" value="P-loop containing nucleoside triphosphate hydrolases"/>
    <property type="match status" value="1"/>
</dbReference>
<dbReference type="GO" id="GO:0005829">
    <property type="term" value="C:cytosol"/>
    <property type="evidence" value="ECO:0007669"/>
    <property type="project" value="TreeGrafter"/>
</dbReference>
<dbReference type="GO" id="GO:0005524">
    <property type="term" value="F:ATP binding"/>
    <property type="evidence" value="ECO:0007669"/>
    <property type="project" value="UniProtKB-UniRule"/>
</dbReference>
<keyword evidence="7 9" id="KW-0418">Kinase</keyword>
<name>A0A521AKH4_9BACT</name>
<feature type="binding site" evidence="9">
    <location>
        <begin position="92"/>
        <end position="95"/>
    </location>
    <ligand>
        <name>ATP</name>
        <dbReference type="ChEBI" id="CHEBI:30616"/>
    </ligand>
</feature>
<evidence type="ECO:0000256" key="2">
    <source>
        <dbReference type="ARBA" id="ARBA00012118"/>
    </source>
</evidence>
<keyword evidence="14" id="KW-1185">Reference proteome</keyword>
<evidence type="ECO:0000256" key="3">
    <source>
        <dbReference type="ARBA" id="ARBA00022490"/>
    </source>
</evidence>
<dbReference type="NCBIfam" id="NF003296">
    <property type="entry name" value="PRK04296.1-1"/>
    <property type="match status" value="1"/>
</dbReference>
<feature type="region of interest" description="Disordered" evidence="12">
    <location>
        <begin position="185"/>
        <end position="224"/>
    </location>
</feature>
<evidence type="ECO:0000313" key="14">
    <source>
        <dbReference type="Proteomes" id="UP000317557"/>
    </source>
</evidence>
<comment type="catalytic activity">
    <reaction evidence="9 10">
        <text>thymidine + ATP = dTMP + ADP + H(+)</text>
        <dbReference type="Rhea" id="RHEA:19129"/>
        <dbReference type="ChEBI" id="CHEBI:15378"/>
        <dbReference type="ChEBI" id="CHEBI:17748"/>
        <dbReference type="ChEBI" id="CHEBI:30616"/>
        <dbReference type="ChEBI" id="CHEBI:63528"/>
        <dbReference type="ChEBI" id="CHEBI:456216"/>
        <dbReference type="EC" id="2.7.1.21"/>
    </reaction>
</comment>
<keyword evidence="6 9" id="KW-0547">Nucleotide-binding</keyword>
<reference evidence="13 14" key="1">
    <citation type="submission" date="2017-05" db="EMBL/GenBank/DDBJ databases">
        <authorList>
            <person name="Varghese N."/>
            <person name="Submissions S."/>
        </authorList>
    </citation>
    <scope>NUCLEOTIDE SEQUENCE [LARGE SCALE GENOMIC DNA]</scope>
    <source>
        <strain evidence="13 14">DSM 21985</strain>
    </source>
</reference>
<feature type="compositionally biased region" description="Basic and acidic residues" evidence="12">
    <location>
        <begin position="207"/>
        <end position="224"/>
    </location>
</feature>
<dbReference type="SUPFAM" id="SSF57716">
    <property type="entry name" value="Glucocorticoid receptor-like (DNA-binding domain)"/>
    <property type="match status" value="1"/>
</dbReference>
<sequence>MINEPSLAPREYGWIEVVCGGMFSGKTEELIRRAKRAHIAGQKVVVVKPALDKRYSDEEVVSHNETSLPGLVVDTADQIVLLTGDARVICIDEAQFFDDRVVDVANTLANDGKRVIVAGLDMDFKGKPFGPMPYLLAIAEYVTKLHAVCAESGTMAHYSQRVVEKEGQVLVGEYDAYEPRARHCFRPPVDKRRGRPIKPFMNSGAESSDKKSDQKKKEINTEHT</sequence>
<keyword evidence="8 9" id="KW-0067">ATP-binding</keyword>
<dbReference type="PANTHER" id="PTHR11441">
    <property type="entry name" value="THYMIDINE KINASE"/>
    <property type="match status" value="1"/>
</dbReference>
<evidence type="ECO:0000256" key="9">
    <source>
        <dbReference type="HAMAP-Rule" id="MF_00124"/>
    </source>
</evidence>
<dbReference type="GO" id="GO:0071897">
    <property type="term" value="P:DNA biosynthetic process"/>
    <property type="evidence" value="ECO:0007669"/>
    <property type="project" value="UniProtKB-KW"/>
</dbReference>
<dbReference type="PANTHER" id="PTHR11441:SF0">
    <property type="entry name" value="THYMIDINE KINASE, CYTOSOLIC"/>
    <property type="match status" value="1"/>
</dbReference>
<organism evidence="13 14">
    <name type="scientific">Gracilimonas mengyeensis</name>
    <dbReference type="NCBI Taxonomy" id="1302730"/>
    <lineage>
        <taxon>Bacteria</taxon>
        <taxon>Pseudomonadati</taxon>
        <taxon>Balneolota</taxon>
        <taxon>Balneolia</taxon>
        <taxon>Balneolales</taxon>
        <taxon>Balneolaceae</taxon>
        <taxon>Gracilimonas</taxon>
    </lineage>
</organism>
<keyword evidence="3 9" id="KW-0963">Cytoplasm</keyword>
<dbReference type="EC" id="2.7.1.21" evidence="2 9"/>
<dbReference type="Proteomes" id="UP000317557">
    <property type="component" value="Unassembled WGS sequence"/>
</dbReference>
<accession>A0A521AKH4</accession>
<gene>
    <name evidence="9" type="primary">tdk</name>
    <name evidence="13" type="ORF">SAMN06265219_101204</name>
</gene>
<dbReference type="Gene3D" id="3.30.60.20">
    <property type="match status" value="1"/>
</dbReference>
<evidence type="ECO:0000256" key="10">
    <source>
        <dbReference type="RuleBase" id="RU000544"/>
    </source>
</evidence>
<proteinExistence type="inferred from homology"/>
<comment type="caution">
    <text evidence="9">Lacks conserved residue(s) required for the propagation of feature annotation.</text>
</comment>
<evidence type="ECO:0000256" key="11">
    <source>
        <dbReference type="RuleBase" id="RU004165"/>
    </source>
</evidence>
<comment type="similarity">
    <text evidence="1 9 11">Belongs to the thymidine kinase family.</text>
</comment>
<evidence type="ECO:0000256" key="7">
    <source>
        <dbReference type="ARBA" id="ARBA00022777"/>
    </source>
</evidence>